<name>A0A7X9IK30_9DELT</name>
<organism evidence="1 2">
    <name type="scientific">SAR324 cluster bacterium</name>
    <dbReference type="NCBI Taxonomy" id="2024889"/>
    <lineage>
        <taxon>Bacteria</taxon>
        <taxon>Deltaproteobacteria</taxon>
        <taxon>SAR324 cluster</taxon>
    </lineage>
</organism>
<protein>
    <submittedName>
        <fullName evidence="1">Uncharacterized protein</fullName>
    </submittedName>
</protein>
<sequence>MKQKLDSDEEQKIKYQIYRKLDRAQALVNEIKELMKKINLVPSNKQ</sequence>
<dbReference type="EMBL" id="JAAZON010000005">
    <property type="protein sequence ID" value="NMC61545.1"/>
    <property type="molecule type" value="Genomic_DNA"/>
</dbReference>
<evidence type="ECO:0000313" key="2">
    <source>
        <dbReference type="Proteomes" id="UP000524246"/>
    </source>
</evidence>
<reference evidence="1 2" key="1">
    <citation type="journal article" date="2020" name="Biotechnol. Biofuels">
        <title>New insights from the biogas microbiome by comprehensive genome-resolved metagenomics of nearly 1600 species originating from multiple anaerobic digesters.</title>
        <authorList>
            <person name="Campanaro S."/>
            <person name="Treu L."/>
            <person name="Rodriguez-R L.M."/>
            <person name="Kovalovszki A."/>
            <person name="Ziels R.M."/>
            <person name="Maus I."/>
            <person name="Zhu X."/>
            <person name="Kougias P.G."/>
            <person name="Basile A."/>
            <person name="Luo G."/>
            <person name="Schluter A."/>
            <person name="Konstantinidis K.T."/>
            <person name="Angelidaki I."/>
        </authorList>
    </citation>
    <scope>NUCLEOTIDE SEQUENCE [LARGE SCALE GENOMIC DNA]</scope>
    <source>
        <strain evidence="1">AS27yjCOA_65</strain>
    </source>
</reference>
<dbReference type="Proteomes" id="UP000524246">
    <property type="component" value="Unassembled WGS sequence"/>
</dbReference>
<accession>A0A7X9IK30</accession>
<evidence type="ECO:0000313" key="1">
    <source>
        <dbReference type="EMBL" id="NMC61545.1"/>
    </source>
</evidence>
<dbReference type="AlphaFoldDB" id="A0A7X9IK30"/>
<proteinExistence type="predicted"/>
<gene>
    <name evidence="1" type="ORF">GYA55_00100</name>
</gene>
<comment type="caution">
    <text evidence="1">The sequence shown here is derived from an EMBL/GenBank/DDBJ whole genome shotgun (WGS) entry which is preliminary data.</text>
</comment>